<dbReference type="InterPro" id="IPR017441">
    <property type="entry name" value="Protein_kinase_ATP_BS"/>
</dbReference>
<dbReference type="SUPFAM" id="SSF56436">
    <property type="entry name" value="C-type lectin-like"/>
    <property type="match status" value="1"/>
</dbReference>
<keyword evidence="1" id="KW-0808">Transferase</keyword>
<feature type="region of interest" description="Disordered" evidence="6">
    <location>
        <begin position="219"/>
        <end position="248"/>
    </location>
</feature>
<dbReference type="RefSeq" id="WP_120600490.1">
    <property type="nucleotide sequence ID" value="NZ_JABFJX010000002.1"/>
</dbReference>
<accession>A0A3A8KUF1</accession>
<evidence type="ECO:0000256" key="6">
    <source>
        <dbReference type="SAM" id="MobiDB-lite"/>
    </source>
</evidence>
<feature type="domain" description="Protein kinase" evidence="7">
    <location>
        <begin position="18"/>
        <end position="283"/>
    </location>
</feature>
<evidence type="ECO:0000256" key="3">
    <source>
        <dbReference type="ARBA" id="ARBA00022777"/>
    </source>
</evidence>
<dbReference type="PANTHER" id="PTHR43289:SF6">
    <property type="entry name" value="SERINE_THREONINE-PROTEIN KINASE NEKL-3"/>
    <property type="match status" value="1"/>
</dbReference>
<dbReference type="InterPro" id="IPR008271">
    <property type="entry name" value="Ser/Thr_kinase_AS"/>
</dbReference>
<keyword evidence="9" id="KW-1185">Reference proteome</keyword>
<dbReference type="SUPFAM" id="SSF56112">
    <property type="entry name" value="Protein kinase-like (PK-like)"/>
    <property type="match status" value="1"/>
</dbReference>
<organism evidence="8 9">
    <name type="scientific">Corallococcus carmarthensis</name>
    <dbReference type="NCBI Taxonomy" id="2316728"/>
    <lineage>
        <taxon>Bacteria</taxon>
        <taxon>Pseudomonadati</taxon>
        <taxon>Myxococcota</taxon>
        <taxon>Myxococcia</taxon>
        <taxon>Myxococcales</taxon>
        <taxon>Cystobacterineae</taxon>
        <taxon>Myxococcaceae</taxon>
        <taxon>Corallococcus</taxon>
    </lineage>
</organism>
<dbReference type="EMBL" id="RAWE01000001">
    <property type="protein sequence ID" value="RKH07901.1"/>
    <property type="molecule type" value="Genomic_DNA"/>
</dbReference>
<dbReference type="CDD" id="cd14014">
    <property type="entry name" value="STKc_PknB_like"/>
    <property type="match status" value="1"/>
</dbReference>
<dbReference type="Proteomes" id="UP000268313">
    <property type="component" value="Unassembled WGS sequence"/>
</dbReference>
<dbReference type="PROSITE" id="PS00107">
    <property type="entry name" value="PROTEIN_KINASE_ATP"/>
    <property type="match status" value="1"/>
</dbReference>
<dbReference type="InterPro" id="IPR011009">
    <property type="entry name" value="Kinase-like_dom_sf"/>
</dbReference>
<dbReference type="Pfam" id="PF00069">
    <property type="entry name" value="Pkinase"/>
    <property type="match status" value="1"/>
</dbReference>
<evidence type="ECO:0000259" key="7">
    <source>
        <dbReference type="PROSITE" id="PS50011"/>
    </source>
</evidence>
<dbReference type="Gene3D" id="3.30.200.20">
    <property type="entry name" value="Phosphorylase Kinase, domain 1"/>
    <property type="match status" value="1"/>
</dbReference>
<keyword evidence="2 5" id="KW-0547">Nucleotide-binding</keyword>
<gene>
    <name evidence="8" type="ORF">D7X32_00430</name>
</gene>
<reference evidence="9" key="1">
    <citation type="submission" date="2018-09" db="EMBL/GenBank/DDBJ databases">
        <authorList>
            <person name="Livingstone P.G."/>
            <person name="Whitworth D.E."/>
        </authorList>
    </citation>
    <scope>NUCLEOTIDE SEQUENCE [LARGE SCALE GENOMIC DNA]</scope>
    <source>
        <strain evidence="9">CA043D</strain>
    </source>
</reference>
<evidence type="ECO:0000256" key="2">
    <source>
        <dbReference type="ARBA" id="ARBA00022741"/>
    </source>
</evidence>
<dbReference type="PROSITE" id="PS50011">
    <property type="entry name" value="PROTEIN_KINASE_DOM"/>
    <property type="match status" value="1"/>
</dbReference>
<evidence type="ECO:0000313" key="8">
    <source>
        <dbReference type="EMBL" id="RKH07901.1"/>
    </source>
</evidence>
<feature type="binding site" evidence="5">
    <location>
        <position position="47"/>
    </location>
    <ligand>
        <name>ATP</name>
        <dbReference type="ChEBI" id="CHEBI:30616"/>
    </ligand>
</feature>
<sequence>MSASGPEGWEPPPAFDEYRLIRLLGQGGMGRVYLAEDTALQRRVAIKFIGAERSGPGQRDRLFAEARALARLRHPNVVTVYRVSEVGSHPYLVQEFLPGDSLRSLSTPLPPERVLAIALGLGRGLAAAHRAQVLHRDLKPDNVMVLPDGEVKLVDFGLALSWTAAPGDAAPAARPPVPIAGTRGYMAPEALRGEPPGPRGDVYGLGMVLHELLAGHRPFDEPTASGAVDDPRAPEARPPGPAPEPSGSGLGVRLRAILLRCLEYDPARRFASADTLCAELERLKEDGDPVPVPPGNPYRGLQAFDAEHRGVFFGRGAEIRAIHERLRSQALVLVAGDSGVGKSSLCRAGVSPLVTQAGLEDGCAYTVLSLLPGRRPFTALVAAVASRLGLSEETLAAQVRREPAAMARTLRAAGPTRGTLLFIDQLEELFTQSEPDEASAFTQVLGHLAILARGVRTLATVRGDFFTRLAALPGLEDEVARALFLVKPLGPEGTREAVVGPARVTGVAFETEALVDTLVASSAHAPGGLPLLQFTLAELWDARDRAAQHIREASLEALGGVAGALGRHADGALAALAPAARLAARGLLLRLISPEGTRVRRTTGELGAETSANRLALEALVRARLVVVRQDGEAHVHEVAHEALLEGWSTLRGWLEAAHQERQVLERVRLAAAGWERADRPASALWSRRELDAVTAAGKLALTRREAAFLKASRRALRRTFARRLGLVLALPLTAMVAGGTAWLKGRHALERTVQEHLDEARASITEARAHHAAAKASRADAFQGWDARGERALTGAPVVGEGGPPEETWAEARKSDGRADEAYQRATQALDTALLLDGSRREARGLLAEVLTGRMELAEWFFRPGQRREALRRLASLDDDGTGQRRLLAPPVLDLTTEPPGAEVLLQHDTGVPEAPRLSEGISLGPTPIASHALATGPGSYVLTFQAPGLARAVLPVVLSPGEHLQARIPLPRAADIPEGFVYIPPGRFLFGSSDDEALRREFLQAPPLRQVTTGGYLIARHEVTFAEWLAFLEALPPDERRRRTPGVRSTAGALALTREKAGWRLMLQPTQHPLYASSGEPIRYPGRAHRAVQDWLRFPISAISLEDARAYLAWLDHSGRIPGARLCSEYEWERAARGADARLFPMGDLLAPDDANFDETYGRQPLGFGPDEVGAHPASASPFGVMDLAGNVIEWVRSVREPGEAVARGGSWYYDRISNRSNSRMPNEPWLRDIRIGLRVCAPAPVPLPAPQRD</sequence>
<dbReference type="InterPro" id="IPR005532">
    <property type="entry name" value="SUMF_dom"/>
</dbReference>
<keyword evidence="4 5" id="KW-0067">ATP-binding</keyword>
<dbReference type="InterPro" id="IPR042095">
    <property type="entry name" value="SUMF_sf"/>
</dbReference>
<evidence type="ECO:0000313" key="9">
    <source>
        <dbReference type="Proteomes" id="UP000268313"/>
    </source>
</evidence>
<dbReference type="Gene3D" id="3.90.1580.10">
    <property type="entry name" value="paralog of FGE (formylglycine-generating enzyme)"/>
    <property type="match status" value="1"/>
</dbReference>
<dbReference type="InterPro" id="IPR027417">
    <property type="entry name" value="P-loop_NTPase"/>
</dbReference>
<keyword evidence="3 8" id="KW-0418">Kinase</keyword>
<comment type="caution">
    <text evidence="8">The sequence shown here is derived from an EMBL/GenBank/DDBJ whole genome shotgun (WGS) entry which is preliminary data.</text>
</comment>
<dbReference type="InterPro" id="IPR049052">
    <property type="entry name" value="nSTAND1"/>
</dbReference>
<dbReference type="Pfam" id="PF20703">
    <property type="entry name" value="nSTAND1"/>
    <property type="match status" value="1"/>
</dbReference>
<proteinExistence type="predicted"/>
<dbReference type="OrthoDB" id="5476619at2"/>
<keyword evidence="8" id="KW-0723">Serine/threonine-protein kinase</keyword>
<dbReference type="InterPro" id="IPR016187">
    <property type="entry name" value="CTDL_fold"/>
</dbReference>
<dbReference type="AlphaFoldDB" id="A0A3A8KUF1"/>
<dbReference type="Gene3D" id="1.10.510.10">
    <property type="entry name" value="Transferase(Phosphotransferase) domain 1"/>
    <property type="match status" value="1"/>
</dbReference>
<evidence type="ECO:0000256" key="5">
    <source>
        <dbReference type="PROSITE-ProRule" id="PRU10141"/>
    </source>
</evidence>
<name>A0A3A8KUF1_9BACT</name>
<dbReference type="Gene3D" id="3.40.50.300">
    <property type="entry name" value="P-loop containing nucleotide triphosphate hydrolases"/>
    <property type="match status" value="1"/>
</dbReference>
<dbReference type="PROSITE" id="PS00675">
    <property type="entry name" value="SIGMA54_INTERACT_1"/>
    <property type="match status" value="1"/>
</dbReference>
<evidence type="ECO:0000256" key="4">
    <source>
        <dbReference type="ARBA" id="ARBA00022840"/>
    </source>
</evidence>
<dbReference type="InterPro" id="IPR025662">
    <property type="entry name" value="Sigma_54_int_dom_ATP-bd_1"/>
</dbReference>
<dbReference type="InterPro" id="IPR000719">
    <property type="entry name" value="Prot_kinase_dom"/>
</dbReference>
<dbReference type="SUPFAM" id="SSF52540">
    <property type="entry name" value="P-loop containing nucleoside triphosphate hydrolases"/>
    <property type="match status" value="1"/>
</dbReference>
<protein>
    <submittedName>
        <fullName evidence="8">Serine/threonine protein kinase</fullName>
    </submittedName>
</protein>
<dbReference type="PROSITE" id="PS00108">
    <property type="entry name" value="PROTEIN_KINASE_ST"/>
    <property type="match status" value="1"/>
</dbReference>
<dbReference type="SMART" id="SM00220">
    <property type="entry name" value="S_TKc"/>
    <property type="match status" value="1"/>
</dbReference>
<dbReference type="GO" id="GO:0004674">
    <property type="term" value="F:protein serine/threonine kinase activity"/>
    <property type="evidence" value="ECO:0007669"/>
    <property type="project" value="UniProtKB-KW"/>
</dbReference>
<dbReference type="GO" id="GO:0005524">
    <property type="term" value="F:ATP binding"/>
    <property type="evidence" value="ECO:0007669"/>
    <property type="project" value="UniProtKB-UniRule"/>
</dbReference>
<dbReference type="PANTHER" id="PTHR43289">
    <property type="entry name" value="MITOGEN-ACTIVATED PROTEIN KINASE KINASE KINASE 20-RELATED"/>
    <property type="match status" value="1"/>
</dbReference>
<dbReference type="Pfam" id="PF03781">
    <property type="entry name" value="FGE-sulfatase"/>
    <property type="match status" value="1"/>
</dbReference>
<evidence type="ECO:0000256" key="1">
    <source>
        <dbReference type="ARBA" id="ARBA00022679"/>
    </source>
</evidence>